<feature type="region of interest" description="Disordered" evidence="1">
    <location>
        <begin position="196"/>
        <end position="215"/>
    </location>
</feature>
<proteinExistence type="predicted"/>
<evidence type="ECO:0000256" key="1">
    <source>
        <dbReference type="SAM" id="MobiDB-lite"/>
    </source>
</evidence>
<keyword evidence="2" id="KW-0472">Membrane</keyword>
<dbReference type="EMBL" id="KV722560">
    <property type="protein sequence ID" value="OCH85832.1"/>
    <property type="molecule type" value="Genomic_DNA"/>
</dbReference>
<protein>
    <submittedName>
        <fullName evidence="3">Uncharacterized protein</fullName>
    </submittedName>
</protein>
<keyword evidence="2" id="KW-0812">Transmembrane</keyword>
<keyword evidence="2" id="KW-1133">Transmembrane helix</keyword>
<feature type="transmembrane region" description="Helical" evidence="2">
    <location>
        <begin position="114"/>
        <end position="136"/>
    </location>
</feature>
<feature type="region of interest" description="Disordered" evidence="1">
    <location>
        <begin position="62"/>
        <end position="106"/>
    </location>
</feature>
<dbReference type="AlphaFoldDB" id="A0A8E2APN9"/>
<dbReference type="Proteomes" id="UP000250043">
    <property type="component" value="Unassembled WGS sequence"/>
</dbReference>
<evidence type="ECO:0000256" key="2">
    <source>
        <dbReference type="SAM" id="Phobius"/>
    </source>
</evidence>
<dbReference type="OrthoDB" id="10564513at2759"/>
<sequence>MTMHILRRHVACRRARFRLQRWPSAVSRPQCIFSRRWRSIERASRGASLPLLGPLIEDNTYPNAMDTTDPFPEPSGPFYPPLAPQPSASSASGNSSQATGSAASSPQHSSTSTLIFSFLIVFLAVFGGFLVGGMAWQRWTLARRRQRRAGQQRAEDARAGKARPRVWDVYVGDGSTARGSSWTEIYPLSMTLPVQRPTAPIPGAENPKSQSDSDSKLITPWRRNIWHFPADPRLDSQQALALAPQPKERAQVAVLVLMPSRYAYTPVTDDALANRAAELSCDYAIGTTLVTHDTLDPDVASPP</sequence>
<organism evidence="3 4">
    <name type="scientific">Obba rivulosa</name>
    <dbReference type="NCBI Taxonomy" id="1052685"/>
    <lineage>
        <taxon>Eukaryota</taxon>
        <taxon>Fungi</taxon>
        <taxon>Dikarya</taxon>
        <taxon>Basidiomycota</taxon>
        <taxon>Agaricomycotina</taxon>
        <taxon>Agaricomycetes</taxon>
        <taxon>Polyporales</taxon>
        <taxon>Gelatoporiaceae</taxon>
        <taxon>Obba</taxon>
    </lineage>
</organism>
<evidence type="ECO:0000313" key="3">
    <source>
        <dbReference type="EMBL" id="OCH85832.1"/>
    </source>
</evidence>
<accession>A0A8E2APN9</accession>
<evidence type="ECO:0000313" key="4">
    <source>
        <dbReference type="Proteomes" id="UP000250043"/>
    </source>
</evidence>
<keyword evidence="4" id="KW-1185">Reference proteome</keyword>
<gene>
    <name evidence="3" type="ORF">OBBRIDRAFT_281175</name>
</gene>
<feature type="compositionally biased region" description="Pro residues" evidence="1">
    <location>
        <begin position="71"/>
        <end position="84"/>
    </location>
</feature>
<reference evidence="3 4" key="1">
    <citation type="submission" date="2016-07" db="EMBL/GenBank/DDBJ databases">
        <title>Draft genome of the white-rot fungus Obba rivulosa 3A-2.</title>
        <authorList>
            <consortium name="DOE Joint Genome Institute"/>
            <person name="Miettinen O."/>
            <person name="Riley R."/>
            <person name="Acob R."/>
            <person name="Barry K."/>
            <person name="Cullen D."/>
            <person name="De Vries R."/>
            <person name="Hainaut M."/>
            <person name="Hatakka A."/>
            <person name="Henrissat B."/>
            <person name="Hilden K."/>
            <person name="Kuo R."/>
            <person name="Labutti K."/>
            <person name="Lipzen A."/>
            <person name="Makela M.R."/>
            <person name="Sandor L."/>
            <person name="Spatafora J.W."/>
            <person name="Grigoriev I.V."/>
            <person name="Hibbett D.S."/>
        </authorList>
    </citation>
    <scope>NUCLEOTIDE SEQUENCE [LARGE SCALE GENOMIC DNA]</scope>
    <source>
        <strain evidence="3 4">3A-2</strain>
    </source>
</reference>
<feature type="compositionally biased region" description="Low complexity" evidence="1">
    <location>
        <begin position="85"/>
        <end position="106"/>
    </location>
</feature>
<name>A0A8E2APN9_9APHY</name>